<dbReference type="InterPro" id="IPR036259">
    <property type="entry name" value="MFS_trans_sf"/>
</dbReference>
<name>A0ABW3MEU1_9PSEU</name>
<keyword evidence="8" id="KW-1185">Reference proteome</keyword>
<feature type="non-terminal residue" evidence="7">
    <location>
        <position position="161"/>
    </location>
</feature>
<evidence type="ECO:0000256" key="5">
    <source>
        <dbReference type="ARBA" id="ARBA00023136"/>
    </source>
</evidence>
<keyword evidence="4 6" id="KW-1133">Transmembrane helix</keyword>
<comment type="subcellular location">
    <subcellularLocation>
        <location evidence="1">Cell membrane</location>
        <topology evidence="1">Multi-pass membrane protein</topology>
    </subcellularLocation>
</comment>
<evidence type="ECO:0000256" key="4">
    <source>
        <dbReference type="ARBA" id="ARBA00022989"/>
    </source>
</evidence>
<dbReference type="Pfam" id="PF07690">
    <property type="entry name" value="MFS_1"/>
    <property type="match status" value="1"/>
</dbReference>
<feature type="transmembrane region" description="Helical" evidence="6">
    <location>
        <begin position="51"/>
        <end position="72"/>
    </location>
</feature>
<evidence type="ECO:0000313" key="8">
    <source>
        <dbReference type="Proteomes" id="UP001597045"/>
    </source>
</evidence>
<dbReference type="SUPFAM" id="SSF103473">
    <property type="entry name" value="MFS general substrate transporter"/>
    <property type="match status" value="1"/>
</dbReference>
<dbReference type="Gene3D" id="1.20.1250.20">
    <property type="entry name" value="MFS general substrate transporter like domains"/>
    <property type="match status" value="1"/>
</dbReference>
<evidence type="ECO:0000256" key="1">
    <source>
        <dbReference type="ARBA" id="ARBA00004651"/>
    </source>
</evidence>
<gene>
    <name evidence="7" type="ORF">ACFQ1S_22915</name>
</gene>
<reference evidence="8" key="1">
    <citation type="journal article" date="2019" name="Int. J. Syst. Evol. Microbiol.">
        <title>The Global Catalogue of Microorganisms (GCM) 10K type strain sequencing project: providing services to taxonomists for standard genome sequencing and annotation.</title>
        <authorList>
            <consortium name="The Broad Institute Genomics Platform"/>
            <consortium name="The Broad Institute Genome Sequencing Center for Infectious Disease"/>
            <person name="Wu L."/>
            <person name="Ma J."/>
        </authorList>
    </citation>
    <scope>NUCLEOTIDE SEQUENCE [LARGE SCALE GENOMIC DNA]</scope>
    <source>
        <strain evidence="8">JCM 31486</strain>
    </source>
</reference>
<evidence type="ECO:0000256" key="6">
    <source>
        <dbReference type="SAM" id="Phobius"/>
    </source>
</evidence>
<evidence type="ECO:0000313" key="7">
    <source>
        <dbReference type="EMBL" id="MFD1048185.1"/>
    </source>
</evidence>
<proteinExistence type="predicted"/>
<dbReference type="PANTHER" id="PTHR23513">
    <property type="entry name" value="INTEGRAL MEMBRANE EFFLUX PROTEIN-RELATED"/>
    <property type="match status" value="1"/>
</dbReference>
<comment type="caution">
    <text evidence="7">The sequence shown here is derived from an EMBL/GenBank/DDBJ whole genome shotgun (WGS) entry which is preliminary data.</text>
</comment>
<accession>A0ABW3MEU1</accession>
<dbReference type="InterPro" id="IPR011701">
    <property type="entry name" value="MFS"/>
</dbReference>
<keyword evidence="5 6" id="KW-0472">Membrane</keyword>
<organism evidence="7 8">
    <name type="scientific">Kibdelosporangium lantanae</name>
    <dbReference type="NCBI Taxonomy" id="1497396"/>
    <lineage>
        <taxon>Bacteria</taxon>
        <taxon>Bacillati</taxon>
        <taxon>Actinomycetota</taxon>
        <taxon>Actinomycetes</taxon>
        <taxon>Pseudonocardiales</taxon>
        <taxon>Pseudonocardiaceae</taxon>
        <taxon>Kibdelosporangium</taxon>
    </lineage>
</organism>
<evidence type="ECO:0000256" key="2">
    <source>
        <dbReference type="ARBA" id="ARBA00022475"/>
    </source>
</evidence>
<dbReference type="PANTHER" id="PTHR23513:SF6">
    <property type="entry name" value="MAJOR FACILITATOR SUPERFAMILY ASSOCIATED DOMAIN-CONTAINING PROTEIN"/>
    <property type="match status" value="1"/>
</dbReference>
<dbReference type="Proteomes" id="UP001597045">
    <property type="component" value="Unassembled WGS sequence"/>
</dbReference>
<dbReference type="EMBL" id="JBHTIS010001447">
    <property type="protein sequence ID" value="MFD1048185.1"/>
    <property type="molecule type" value="Genomic_DNA"/>
</dbReference>
<keyword evidence="2" id="KW-1003">Cell membrane</keyword>
<sequence length="161" mass="17560">MTEAPGRATFREVFGLPEFRALWFAEIMSIFGDQMARVALSVLVYRQTSSAALTGLVYALTFAPSLLGGILLSGIADRFPRRNVMVAADLIRCVLVLLVAVPGMPLWAMCVFVASATLFNPMFKASQLALLPDVLKGERFLTGMAIRNIPVYYALTGWPLG</sequence>
<evidence type="ECO:0000256" key="3">
    <source>
        <dbReference type="ARBA" id="ARBA00022692"/>
    </source>
</evidence>
<protein>
    <submittedName>
        <fullName evidence="7">MFS transporter</fullName>
    </submittedName>
</protein>
<keyword evidence="3 6" id="KW-0812">Transmembrane</keyword>